<sequence length="616" mass="68206">MLLDIKTLLIASAAEAMVASLILALACYSERQLRTVIRLWSISQALIGAGMLLIALQGIVPVLWGVGISNMCIALGFTIEQEGISRYIGKQGYLRSAMLAPVLVICFGIWFFSVVYASLAYRIIAFSVGAMLFSLISVATLLKSGATGEAPIRFLVAAHLQHFAVMGARAVNAYIQSPMVAFLNIYGMQAVFVLLLSLCGISRVVCYFWLIIHRLGKEARKQEEELNRAVNTKKEILERMVDEKTRNLRASEAKVRALINAIPDMLVVSTGEGRVEEVYSNSSAFSARFPRQVYIGQMIQQVLPRVNANEIVQLTQNAIINGQSSQYEFILPWKEESLYLHTRILPLNASQAFHVVTDITEQKKLEAEALAALTQLQEAQKLSTAGVMAASIVHDLGQPLNSLKISTDGLLYVSEMGEKLNMDQVKVELRRISRQVERVEAVVTNVRNIVRQDSQSRRGVVLDTVLHRSLETFRTVQGSGAVALQYQTQAPHVVVCAADSEIEQILFNLLRNAQEAVLATSKQDKRILISTVEKGEWLELVVSDNGCGIAEDILPKVFEPFFTTKRQKTDNLGFGLAIVKSLVENLRGNVTVYNNELGGADFVIRLPIEKQEENQP</sequence>
<keyword evidence="4 9" id="KW-0418">Kinase</keyword>
<protein>
    <recommendedName>
        <fullName evidence="2">histidine kinase</fullName>
        <ecNumber evidence="2">2.7.13.3</ecNumber>
    </recommendedName>
</protein>
<dbReference type="InterPro" id="IPR005467">
    <property type="entry name" value="His_kinase_dom"/>
</dbReference>
<feature type="transmembrane region" description="Helical" evidence="7">
    <location>
        <begin position="187"/>
        <end position="212"/>
    </location>
</feature>
<dbReference type="InterPro" id="IPR036097">
    <property type="entry name" value="HisK_dim/P_sf"/>
</dbReference>
<keyword evidence="7" id="KW-1133">Transmembrane helix</keyword>
<evidence type="ECO:0000259" key="8">
    <source>
        <dbReference type="PROSITE" id="PS50109"/>
    </source>
</evidence>
<dbReference type="Gene3D" id="3.30.450.20">
    <property type="entry name" value="PAS domain"/>
    <property type="match status" value="1"/>
</dbReference>
<evidence type="ECO:0000256" key="6">
    <source>
        <dbReference type="SAM" id="Coils"/>
    </source>
</evidence>
<gene>
    <name evidence="9" type="ORF">SAMN02745170_03862</name>
</gene>
<dbReference type="PANTHER" id="PTHR43065">
    <property type="entry name" value="SENSOR HISTIDINE KINASE"/>
    <property type="match status" value="1"/>
</dbReference>
<dbReference type="PROSITE" id="PS51257">
    <property type="entry name" value="PROKAR_LIPOPROTEIN"/>
    <property type="match status" value="1"/>
</dbReference>
<evidence type="ECO:0000313" key="9">
    <source>
        <dbReference type="EMBL" id="SHJ98976.1"/>
    </source>
</evidence>
<dbReference type="SUPFAM" id="SSF55785">
    <property type="entry name" value="PYP-like sensor domain (PAS domain)"/>
    <property type="match status" value="1"/>
</dbReference>
<dbReference type="InterPro" id="IPR003661">
    <property type="entry name" value="HisK_dim/P_dom"/>
</dbReference>
<dbReference type="InterPro" id="IPR003594">
    <property type="entry name" value="HATPase_dom"/>
</dbReference>
<dbReference type="EMBL" id="FQZD01000058">
    <property type="protein sequence ID" value="SHJ98976.1"/>
    <property type="molecule type" value="Genomic_DNA"/>
</dbReference>
<dbReference type="PANTHER" id="PTHR43065:SF42">
    <property type="entry name" value="TWO-COMPONENT SENSOR PPRA"/>
    <property type="match status" value="1"/>
</dbReference>
<evidence type="ECO:0000313" key="10">
    <source>
        <dbReference type="Proteomes" id="UP000322917"/>
    </source>
</evidence>
<evidence type="ECO:0000256" key="1">
    <source>
        <dbReference type="ARBA" id="ARBA00000085"/>
    </source>
</evidence>
<keyword evidence="7" id="KW-0812">Transmembrane</keyword>
<dbReference type="EC" id="2.7.13.3" evidence="2"/>
<feature type="transmembrane region" description="Helical" evidence="7">
    <location>
        <begin position="6"/>
        <end position="28"/>
    </location>
</feature>
<dbReference type="SUPFAM" id="SSF55874">
    <property type="entry name" value="ATPase domain of HSP90 chaperone/DNA topoisomerase II/histidine kinase"/>
    <property type="match status" value="1"/>
</dbReference>
<keyword evidence="5" id="KW-0902">Two-component regulatory system</keyword>
<keyword evidence="7" id="KW-0472">Membrane</keyword>
<keyword evidence="3" id="KW-0597">Phosphoprotein</keyword>
<keyword evidence="6" id="KW-0175">Coiled coil</keyword>
<reference evidence="9 10" key="1">
    <citation type="submission" date="2016-11" db="EMBL/GenBank/DDBJ databases">
        <authorList>
            <person name="Varghese N."/>
            <person name="Submissions S."/>
        </authorList>
    </citation>
    <scope>NUCLEOTIDE SEQUENCE [LARGE SCALE GENOMIC DNA]</scope>
    <source>
        <strain evidence="9 10">DSM 15287</strain>
    </source>
</reference>
<dbReference type="Proteomes" id="UP000322917">
    <property type="component" value="Unassembled WGS sequence"/>
</dbReference>
<dbReference type="Gene3D" id="3.30.565.10">
    <property type="entry name" value="Histidine kinase-like ATPase, C-terminal domain"/>
    <property type="match status" value="1"/>
</dbReference>
<feature type="coiled-coil region" evidence="6">
    <location>
        <begin position="212"/>
        <end position="261"/>
    </location>
</feature>
<dbReference type="Pfam" id="PF02518">
    <property type="entry name" value="HATPase_c"/>
    <property type="match status" value="1"/>
</dbReference>
<accession>A0A1M6NTE5</accession>
<dbReference type="RefSeq" id="WP_188128418.1">
    <property type="nucleotide sequence ID" value="NZ_FQZD01000058.1"/>
</dbReference>
<feature type="transmembrane region" description="Helical" evidence="7">
    <location>
        <begin position="92"/>
        <end position="113"/>
    </location>
</feature>
<evidence type="ECO:0000256" key="7">
    <source>
        <dbReference type="SAM" id="Phobius"/>
    </source>
</evidence>
<proteinExistence type="predicted"/>
<keyword evidence="4 9" id="KW-0808">Transferase</keyword>
<evidence type="ECO:0000256" key="2">
    <source>
        <dbReference type="ARBA" id="ARBA00012438"/>
    </source>
</evidence>
<dbReference type="SMART" id="SM00387">
    <property type="entry name" value="HATPase_c"/>
    <property type="match status" value="1"/>
</dbReference>
<dbReference type="InterPro" id="IPR035965">
    <property type="entry name" value="PAS-like_dom_sf"/>
</dbReference>
<dbReference type="AlphaFoldDB" id="A0A1M6NTE5"/>
<feature type="transmembrane region" description="Helical" evidence="7">
    <location>
        <begin position="62"/>
        <end position="80"/>
    </location>
</feature>
<dbReference type="PRINTS" id="PR00344">
    <property type="entry name" value="BCTRLSENSOR"/>
</dbReference>
<dbReference type="CDD" id="cd00082">
    <property type="entry name" value="HisKA"/>
    <property type="match status" value="1"/>
</dbReference>
<feature type="domain" description="Histidine kinase" evidence="8">
    <location>
        <begin position="391"/>
        <end position="610"/>
    </location>
</feature>
<evidence type="ECO:0000256" key="5">
    <source>
        <dbReference type="ARBA" id="ARBA00023012"/>
    </source>
</evidence>
<evidence type="ECO:0000256" key="4">
    <source>
        <dbReference type="ARBA" id="ARBA00022777"/>
    </source>
</evidence>
<dbReference type="Gene3D" id="1.10.287.130">
    <property type="match status" value="1"/>
</dbReference>
<dbReference type="InterPro" id="IPR004358">
    <property type="entry name" value="Sig_transdc_His_kin-like_C"/>
</dbReference>
<evidence type="ECO:0000256" key="3">
    <source>
        <dbReference type="ARBA" id="ARBA00022553"/>
    </source>
</evidence>
<feature type="transmembrane region" description="Helical" evidence="7">
    <location>
        <begin position="119"/>
        <end position="142"/>
    </location>
</feature>
<dbReference type="InterPro" id="IPR036890">
    <property type="entry name" value="HATPase_C_sf"/>
</dbReference>
<dbReference type="SUPFAM" id="SSF47384">
    <property type="entry name" value="Homodimeric domain of signal transducing histidine kinase"/>
    <property type="match status" value="1"/>
</dbReference>
<organism evidence="9 10">
    <name type="scientific">Propionispora hippei DSM 15287</name>
    <dbReference type="NCBI Taxonomy" id="1123003"/>
    <lineage>
        <taxon>Bacteria</taxon>
        <taxon>Bacillati</taxon>
        <taxon>Bacillota</taxon>
        <taxon>Negativicutes</taxon>
        <taxon>Selenomonadales</taxon>
        <taxon>Sporomusaceae</taxon>
        <taxon>Propionispora</taxon>
    </lineage>
</organism>
<dbReference type="PROSITE" id="PS50109">
    <property type="entry name" value="HIS_KIN"/>
    <property type="match status" value="1"/>
</dbReference>
<keyword evidence="10" id="KW-1185">Reference proteome</keyword>
<feature type="transmembrane region" description="Helical" evidence="7">
    <location>
        <begin position="35"/>
        <end position="56"/>
    </location>
</feature>
<dbReference type="SMART" id="SM00388">
    <property type="entry name" value="HisKA"/>
    <property type="match status" value="1"/>
</dbReference>
<comment type="catalytic activity">
    <reaction evidence="1">
        <text>ATP + protein L-histidine = ADP + protein N-phospho-L-histidine.</text>
        <dbReference type="EC" id="2.7.13.3"/>
    </reaction>
</comment>
<name>A0A1M6NTE5_9FIRM</name>
<dbReference type="GO" id="GO:0000155">
    <property type="term" value="F:phosphorelay sensor kinase activity"/>
    <property type="evidence" value="ECO:0007669"/>
    <property type="project" value="InterPro"/>
</dbReference>